<dbReference type="GO" id="GO:0008080">
    <property type="term" value="F:N-acetyltransferase activity"/>
    <property type="evidence" value="ECO:0007669"/>
    <property type="project" value="InterPro"/>
</dbReference>
<dbReference type="NCBIfam" id="TIGR01575">
    <property type="entry name" value="rimI"/>
    <property type="match status" value="1"/>
</dbReference>
<dbReference type="Proteomes" id="UP000767446">
    <property type="component" value="Unassembled WGS sequence"/>
</dbReference>
<dbReference type="PANTHER" id="PTHR43420">
    <property type="entry name" value="ACETYLTRANSFERASE"/>
    <property type="match status" value="1"/>
</dbReference>
<sequence length="190" mass="21166">MPDKCSVSWVRQKVSEIKITVKPLTAEQLPQVVALDNLCLGGLWSLEGYQRELASPNSTMLVLSVPTLTPPKEKIIGLGCLWAILEEAHITILVVHPDYQGQGWGKLLLSSLLQNARERQLERATLEVREGNEVALSLYQKFGFKIAGKRRGYYEKTGEDALILWRGDLAQPTILESLTAPGNKNNSEKK</sequence>
<evidence type="ECO:0000259" key="5">
    <source>
        <dbReference type="PROSITE" id="PS51186"/>
    </source>
</evidence>
<name>A0A941JTE8_9CHRO</name>
<dbReference type="InterPro" id="IPR050680">
    <property type="entry name" value="YpeA/RimI_acetyltransf"/>
</dbReference>
<dbReference type="AlphaFoldDB" id="A0A941JTE8"/>
<dbReference type="EMBL" id="JADQBC010000072">
    <property type="protein sequence ID" value="MBR8828477.1"/>
    <property type="molecule type" value="Genomic_DNA"/>
</dbReference>
<evidence type="ECO:0000256" key="4">
    <source>
        <dbReference type="ARBA" id="ARBA00023315"/>
    </source>
</evidence>
<keyword evidence="6" id="KW-0687">Ribonucleoprotein</keyword>
<reference evidence="6" key="1">
    <citation type="submission" date="2021-02" db="EMBL/GenBank/DDBJ databases">
        <title>Metagenome analyses of Stigonema ocellatum DSM 106950, Chlorogloea purpurea SAG 13.99 and Gomphosphaeria aponina DSM 107014.</title>
        <authorList>
            <person name="Marter P."/>
            <person name="Huang S."/>
        </authorList>
    </citation>
    <scope>NUCLEOTIDE SEQUENCE</scope>
    <source>
        <strain evidence="6">JP213</strain>
    </source>
</reference>
<keyword evidence="2" id="KW-0963">Cytoplasm</keyword>
<organism evidence="6 7">
    <name type="scientific">Gomphosphaeria aponina SAG 52.96 = DSM 107014</name>
    <dbReference type="NCBI Taxonomy" id="1521640"/>
    <lineage>
        <taxon>Bacteria</taxon>
        <taxon>Bacillati</taxon>
        <taxon>Cyanobacteriota</taxon>
        <taxon>Cyanophyceae</taxon>
        <taxon>Oscillatoriophycideae</taxon>
        <taxon>Chroococcales</taxon>
        <taxon>Gomphosphaeriaceae</taxon>
        <taxon>Gomphosphaeria</taxon>
    </lineage>
</organism>
<proteinExistence type="inferred from homology"/>
<feature type="domain" description="N-acetyltransferase" evidence="5">
    <location>
        <begin position="19"/>
        <end position="181"/>
    </location>
</feature>
<dbReference type="PROSITE" id="PS51186">
    <property type="entry name" value="GNAT"/>
    <property type="match status" value="1"/>
</dbReference>
<evidence type="ECO:0000256" key="3">
    <source>
        <dbReference type="ARBA" id="ARBA00022679"/>
    </source>
</evidence>
<gene>
    <name evidence="6" type="primary">rimI</name>
    <name evidence="6" type="ORF">DSM107014_11360</name>
</gene>
<dbReference type="GO" id="GO:0005840">
    <property type="term" value="C:ribosome"/>
    <property type="evidence" value="ECO:0007669"/>
    <property type="project" value="UniProtKB-KW"/>
</dbReference>
<dbReference type="Gene3D" id="3.40.630.30">
    <property type="match status" value="1"/>
</dbReference>
<dbReference type="PANTHER" id="PTHR43420:SF44">
    <property type="entry name" value="ACETYLTRANSFERASE YPEA"/>
    <property type="match status" value="1"/>
</dbReference>
<evidence type="ECO:0000256" key="1">
    <source>
        <dbReference type="ARBA" id="ARBA00005395"/>
    </source>
</evidence>
<dbReference type="InterPro" id="IPR006464">
    <property type="entry name" value="AcTrfase_RimI/Ard1"/>
</dbReference>
<comment type="caution">
    <text evidence="6">The sequence shown here is derived from an EMBL/GenBank/DDBJ whole genome shotgun (WGS) entry which is preliminary data.</text>
</comment>
<keyword evidence="3" id="KW-0808">Transferase</keyword>
<dbReference type="CDD" id="cd04301">
    <property type="entry name" value="NAT_SF"/>
    <property type="match status" value="1"/>
</dbReference>
<dbReference type="InterPro" id="IPR016181">
    <property type="entry name" value="Acyl_CoA_acyltransferase"/>
</dbReference>
<dbReference type="SUPFAM" id="SSF55729">
    <property type="entry name" value="Acyl-CoA N-acyltransferases (Nat)"/>
    <property type="match status" value="1"/>
</dbReference>
<dbReference type="Pfam" id="PF00583">
    <property type="entry name" value="Acetyltransf_1"/>
    <property type="match status" value="1"/>
</dbReference>
<dbReference type="InterPro" id="IPR000182">
    <property type="entry name" value="GNAT_dom"/>
</dbReference>
<evidence type="ECO:0000313" key="7">
    <source>
        <dbReference type="Proteomes" id="UP000767446"/>
    </source>
</evidence>
<comment type="similarity">
    <text evidence="1">Belongs to the acetyltransferase family. RimI subfamily.</text>
</comment>
<accession>A0A941JTE8</accession>
<keyword evidence="6" id="KW-0689">Ribosomal protein</keyword>
<protein>
    <submittedName>
        <fullName evidence="6">Ribosomal protein S18-alanine N-acetyltransferase</fullName>
    </submittedName>
</protein>
<keyword evidence="4" id="KW-0012">Acyltransferase</keyword>
<evidence type="ECO:0000313" key="6">
    <source>
        <dbReference type="EMBL" id="MBR8828477.1"/>
    </source>
</evidence>
<evidence type="ECO:0000256" key="2">
    <source>
        <dbReference type="ARBA" id="ARBA00022490"/>
    </source>
</evidence>